<sequence>MRDLLIHNKSFLMLWISMLTTRFGNALTITVLMYHIGTQSHSPMMISMILFAQMTPMVLIGIFAGSIADRLPKFAVMIGSEFFQLLTVTTMIFFLNRPSLLIFLIFLQGLGAAFYGPAKTAYLPYLVKEQNLPEAIGLSQGTTQATDMIGPPIAGVLLLIIKSGQILMIDVFTFLISAVLILVSYLFIRRKSAISETKAKEPLWISIIQGLKEVSALPALKFLIVIVFVLMLSAGVFNATSVAIELQLFHVTGFQYGLLESVSGIGAIAGSFAGPYLIKKIHPGKFIIWAGVLLGVWMVLILFVQIFYIQSGLLSLFVWIAGLGFLNSCLNIPVSSLFIVITPEKFRGRAVGTLQMFSFLGCIIGLLAGGALAGWIGLIHMTVIAGLLMAVVSTGLTGTKGYKNLTAVRNRQNSEL</sequence>
<dbReference type="Gene3D" id="1.20.1250.20">
    <property type="entry name" value="MFS general substrate transporter like domains"/>
    <property type="match status" value="1"/>
</dbReference>
<proteinExistence type="predicted"/>
<feature type="transmembrane region" description="Helical" evidence="7">
    <location>
        <begin position="46"/>
        <end position="68"/>
    </location>
</feature>
<feature type="transmembrane region" description="Helical" evidence="7">
    <location>
        <begin position="316"/>
        <end position="341"/>
    </location>
</feature>
<evidence type="ECO:0000256" key="2">
    <source>
        <dbReference type="ARBA" id="ARBA00022448"/>
    </source>
</evidence>
<feature type="transmembrane region" description="Helical" evidence="7">
    <location>
        <begin position="256"/>
        <end position="274"/>
    </location>
</feature>
<feature type="transmembrane region" description="Helical" evidence="7">
    <location>
        <begin position="353"/>
        <end position="372"/>
    </location>
</feature>
<keyword evidence="4 7" id="KW-0812">Transmembrane</keyword>
<reference evidence="9 10" key="1">
    <citation type="journal article" date="2015" name="Int. J. Syst. Evol. Microbiol.">
        <title>Sporolactobacillus shoreae sp. nov. and Sporolactobacillus spathodeae sp. nov., two spore-forming lactic acid bacteria isolated from tree barks in Thailand.</title>
        <authorList>
            <person name="Thamacharoensuk T."/>
            <person name="Kitahara M."/>
            <person name="Ohkuma M."/>
            <person name="Thongchul N."/>
            <person name="Tanasupawat S."/>
        </authorList>
    </citation>
    <scope>NUCLEOTIDE SEQUENCE [LARGE SCALE GENOMIC DNA]</scope>
    <source>
        <strain evidence="9 10">BK92</strain>
    </source>
</reference>
<feature type="transmembrane region" description="Helical" evidence="7">
    <location>
        <begin position="378"/>
        <end position="399"/>
    </location>
</feature>
<dbReference type="PANTHER" id="PTHR23513:SF6">
    <property type="entry name" value="MAJOR FACILITATOR SUPERFAMILY ASSOCIATED DOMAIN-CONTAINING PROTEIN"/>
    <property type="match status" value="1"/>
</dbReference>
<protein>
    <submittedName>
        <fullName evidence="9">MFS transporter</fullName>
    </submittedName>
</protein>
<dbReference type="SUPFAM" id="SSF103473">
    <property type="entry name" value="MFS general substrate transporter"/>
    <property type="match status" value="1"/>
</dbReference>
<organism evidence="9 10">
    <name type="scientific">Sporolactobacillus shoreae</name>
    <dbReference type="NCBI Taxonomy" id="1465501"/>
    <lineage>
        <taxon>Bacteria</taxon>
        <taxon>Bacillati</taxon>
        <taxon>Bacillota</taxon>
        <taxon>Bacilli</taxon>
        <taxon>Bacillales</taxon>
        <taxon>Sporolactobacillaceae</taxon>
        <taxon>Sporolactobacillus</taxon>
    </lineage>
</organism>
<evidence type="ECO:0000313" key="9">
    <source>
        <dbReference type="EMBL" id="TGB00450.1"/>
    </source>
</evidence>
<dbReference type="InterPro" id="IPR020846">
    <property type="entry name" value="MFS_dom"/>
</dbReference>
<keyword evidence="6 7" id="KW-0472">Membrane</keyword>
<accession>A0A4Z0GTZ3</accession>
<dbReference type="PROSITE" id="PS50850">
    <property type="entry name" value="MFS"/>
    <property type="match status" value="1"/>
</dbReference>
<comment type="subcellular location">
    <subcellularLocation>
        <location evidence="1">Cell membrane</location>
        <topology evidence="1">Multi-pass membrane protein</topology>
    </subcellularLocation>
</comment>
<feature type="domain" description="Major facilitator superfamily (MFS) profile" evidence="8">
    <location>
        <begin position="1"/>
        <end position="398"/>
    </location>
</feature>
<dbReference type="GO" id="GO:0022857">
    <property type="term" value="F:transmembrane transporter activity"/>
    <property type="evidence" value="ECO:0007669"/>
    <property type="project" value="InterPro"/>
</dbReference>
<dbReference type="Proteomes" id="UP000298347">
    <property type="component" value="Unassembled WGS sequence"/>
</dbReference>
<evidence type="ECO:0000256" key="6">
    <source>
        <dbReference type="ARBA" id="ARBA00023136"/>
    </source>
</evidence>
<keyword evidence="2" id="KW-0813">Transport</keyword>
<feature type="transmembrane region" description="Helical" evidence="7">
    <location>
        <begin position="166"/>
        <end position="188"/>
    </location>
</feature>
<gene>
    <name evidence="9" type="ORF">E4665_01890</name>
</gene>
<dbReference type="AlphaFoldDB" id="A0A4Z0GTZ3"/>
<keyword evidence="3" id="KW-1003">Cell membrane</keyword>
<dbReference type="InterPro" id="IPR036259">
    <property type="entry name" value="MFS_trans_sf"/>
</dbReference>
<feature type="transmembrane region" description="Helical" evidence="7">
    <location>
        <begin position="286"/>
        <end position="310"/>
    </location>
</feature>
<dbReference type="PANTHER" id="PTHR23513">
    <property type="entry name" value="INTEGRAL MEMBRANE EFFLUX PROTEIN-RELATED"/>
    <property type="match status" value="1"/>
</dbReference>
<keyword evidence="10" id="KW-1185">Reference proteome</keyword>
<evidence type="ECO:0000256" key="5">
    <source>
        <dbReference type="ARBA" id="ARBA00022989"/>
    </source>
</evidence>
<feature type="transmembrane region" description="Helical" evidence="7">
    <location>
        <begin position="100"/>
        <end position="118"/>
    </location>
</feature>
<dbReference type="RefSeq" id="WP_135347094.1">
    <property type="nucleotide sequence ID" value="NZ_SRJD01000001.1"/>
</dbReference>
<feature type="transmembrane region" description="Helical" evidence="7">
    <location>
        <begin position="222"/>
        <end position="244"/>
    </location>
</feature>
<name>A0A4Z0GTZ3_9BACL</name>
<evidence type="ECO:0000259" key="8">
    <source>
        <dbReference type="PROSITE" id="PS50850"/>
    </source>
</evidence>
<dbReference type="EMBL" id="SRJD01000001">
    <property type="protein sequence ID" value="TGB00450.1"/>
    <property type="molecule type" value="Genomic_DNA"/>
</dbReference>
<dbReference type="CDD" id="cd06173">
    <property type="entry name" value="MFS_MefA_like"/>
    <property type="match status" value="1"/>
</dbReference>
<keyword evidence="5 7" id="KW-1133">Transmembrane helix</keyword>
<evidence type="ECO:0000256" key="3">
    <source>
        <dbReference type="ARBA" id="ARBA00022475"/>
    </source>
</evidence>
<evidence type="ECO:0000256" key="4">
    <source>
        <dbReference type="ARBA" id="ARBA00022692"/>
    </source>
</evidence>
<dbReference type="Pfam" id="PF05977">
    <property type="entry name" value="MFS_3"/>
    <property type="match status" value="1"/>
</dbReference>
<comment type="caution">
    <text evidence="9">The sequence shown here is derived from an EMBL/GenBank/DDBJ whole genome shotgun (WGS) entry which is preliminary data.</text>
</comment>
<evidence type="ECO:0000313" key="10">
    <source>
        <dbReference type="Proteomes" id="UP000298347"/>
    </source>
</evidence>
<dbReference type="OrthoDB" id="2370632at2"/>
<dbReference type="InterPro" id="IPR010290">
    <property type="entry name" value="TM_effector"/>
</dbReference>
<evidence type="ECO:0000256" key="1">
    <source>
        <dbReference type="ARBA" id="ARBA00004651"/>
    </source>
</evidence>
<feature type="transmembrane region" description="Helical" evidence="7">
    <location>
        <begin position="12"/>
        <end position="34"/>
    </location>
</feature>
<dbReference type="GO" id="GO:0005886">
    <property type="term" value="C:plasma membrane"/>
    <property type="evidence" value="ECO:0007669"/>
    <property type="project" value="UniProtKB-SubCell"/>
</dbReference>
<evidence type="ECO:0000256" key="7">
    <source>
        <dbReference type="SAM" id="Phobius"/>
    </source>
</evidence>